<geneLocation type="plasmid" evidence="2 3">
    <name>pMNOD06</name>
</geneLocation>
<evidence type="ECO:0000313" key="3">
    <source>
        <dbReference type="Proteomes" id="UP000008207"/>
    </source>
</evidence>
<keyword evidence="3" id="KW-1185">Reference proteome</keyword>
<sequence>MSAQSLQHRAEPCKSDHPWQDYGHTVRKHGWRAIYLEHGEKGPKYADWNKRSVPTAADVERWQRSGLPGQRPNMGFNLGPQPGLPEGEHVVAVDADVFTPAAATAVNEILERRLPGAPHRLGNPAKVGTRFVRTKTADGSEPVRRQGRRFIFDGAPDTKENHNRVELLGQGQQSVVHGAHPCGALYTWPDGISIVELHPEALPLIPIDELNAIIAECDAAMEAVGGKVVSGATFSRSGRNGGGADLTPLVEADAEVLLSGLGSVRNDLSDRGDWVMFTKAFAALCVPALGEGRVVDALLGFTDRWEAAPETGDPDEILRIIREEEKPAHVGLREVFHAMRKGGAPLPSNFLARLDFARVPVNDNDMPRPELIQGPNIAETVDELERLIIKHKLPVFNRGGPTIVEKIESRGRSGEVNVRYAFTRLTPISAIDRVSRYVNVLSFDKKGNPYQAPLKDPVARAWTSRQQSELPTIGAIAQSPVLTRDGRIISKPGFDPETGVYIADTAADIELPADMAQWGSEPTARKAAGAALTLLKGLLVHYRFAGQAHLSVALAALLTPFTVHAGVRPPLFAVDATAPGSGKSKLVDTVSVIATGTCAPALNQGTSVHEFEKHFLGKVLEGAPILNIDNVEQPLEGDFLNTVLTQPRLSVRPLGTSNAATLEPRMMMFATGNNLVVRGDLVRRTLPCRIDPGVERPELEEYPFDPVERAAAARSELIGAALTILAAHARCGFPGVALLKGSPFGSFEAWSQMVRAALVWLGEPDPCDVMDALRAADPVRARLGAVLHAAAAVFEDGRAFHVRETIPGAAASEDWEGDGEPPRKALATALQEAIQEEKGGRPVSIDAALVGRYFGKHKDRVVDGLRIEVARISNGHGNLYRIARV</sequence>
<proteinExistence type="predicted"/>
<evidence type="ECO:0000313" key="2">
    <source>
        <dbReference type="EMBL" id="ACL63348.1"/>
    </source>
</evidence>
<name>B8IY58_METNO</name>
<dbReference type="EMBL" id="CP001355">
    <property type="protein sequence ID" value="ACL63348.1"/>
    <property type="molecule type" value="Genomic_DNA"/>
</dbReference>
<keyword evidence="2" id="KW-0614">Plasmid</keyword>
<dbReference type="RefSeq" id="WP_012631444.1">
    <property type="nucleotide sequence ID" value="NC_011889.1"/>
</dbReference>
<dbReference type="InterPro" id="IPR015330">
    <property type="entry name" value="DNA_primase/pol_bifunc_N"/>
</dbReference>
<evidence type="ECO:0000259" key="1">
    <source>
        <dbReference type="Pfam" id="PF09250"/>
    </source>
</evidence>
<gene>
    <name evidence="2" type="ordered locus">Mnod_7757</name>
</gene>
<dbReference type="HOGENOM" id="CLU_337962_0_0_5"/>
<reference evidence="3" key="1">
    <citation type="submission" date="2009-01" db="EMBL/GenBank/DDBJ databases">
        <title>Complete sequence of plasmid 6 of Methylobacterium nodulans ORS 2060.</title>
        <authorList>
            <consortium name="US DOE Joint Genome Institute"/>
            <person name="Lucas S."/>
            <person name="Copeland A."/>
            <person name="Lapidus A."/>
            <person name="Glavina del Rio T."/>
            <person name="Dalin E."/>
            <person name="Tice H."/>
            <person name="Bruce D."/>
            <person name="Goodwin L."/>
            <person name="Pitluck S."/>
            <person name="Sims D."/>
            <person name="Brettin T."/>
            <person name="Detter J.C."/>
            <person name="Han C."/>
            <person name="Larimer F."/>
            <person name="Land M."/>
            <person name="Hauser L."/>
            <person name="Kyrpides N."/>
            <person name="Ivanova N."/>
            <person name="Marx C.J."/>
            <person name="Richardson P."/>
        </authorList>
    </citation>
    <scope>NUCLEOTIDE SEQUENCE [LARGE SCALE GENOMIC DNA]</scope>
    <source>
        <strain evidence="3">LMG 21967 / CNCM I-2342 / ORS 2060</strain>
        <plasmid evidence="3">Plasmid pMNOD06</plasmid>
    </source>
</reference>
<dbReference type="Proteomes" id="UP000008207">
    <property type="component" value="Plasmid pMNOD06"/>
</dbReference>
<dbReference type="Pfam" id="PF09250">
    <property type="entry name" value="Prim-Pol"/>
    <property type="match status" value="1"/>
</dbReference>
<dbReference type="OrthoDB" id="123525at2"/>
<accession>B8IY58</accession>
<feature type="domain" description="DNA primase/polymerase bifunctional N-terminal" evidence="1">
    <location>
        <begin position="28"/>
        <end position="197"/>
    </location>
</feature>
<dbReference type="AlphaFoldDB" id="B8IY58"/>
<protein>
    <recommendedName>
        <fullName evidence="1">DNA primase/polymerase bifunctional N-terminal domain-containing protein</fullName>
    </recommendedName>
</protein>
<organism evidence="2 3">
    <name type="scientific">Methylobacterium nodulans (strain LMG 21967 / CNCM I-2342 / ORS 2060)</name>
    <dbReference type="NCBI Taxonomy" id="460265"/>
    <lineage>
        <taxon>Bacteria</taxon>
        <taxon>Pseudomonadati</taxon>
        <taxon>Pseudomonadota</taxon>
        <taxon>Alphaproteobacteria</taxon>
        <taxon>Hyphomicrobiales</taxon>
        <taxon>Methylobacteriaceae</taxon>
        <taxon>Methylobacterium</taxon>
    </lineage>
</organism>
<dbReference type="KEGG" id="mno:Mnod_7757"/>